<name>A0A502H2H3_9BACT</name>
<feature type="domain" description="NYN" evidence="1">
    <location>
        <begin position="13"/>
        <end position="157"/>
    </location>
</feature>
<dbReference type="OrthoDB" id="2379772at2"/>
<dbReference type="AlphaFoldDB" id="A0A502H2H3"/>
<evidence type="ECO:0000259" key="1">
    <source>
        <dbReference type="Pfam" id="PF01936"/>
    </source>
</evidence>
<dbReference type="GO" id="GO:0004540">
    <property type="term" value="F:RNA nuclease activity"/>
    <property type="evidence" value="ECO:0007669"/>
    <property type="project" value="InterPro"/>
</dbReference>
<comment type="caution">
    <text evidence="2">The sequence shown here is derived from an EMBL/GenBank/DDBJ whole genome shotgun (WGS) entry which is preliminary data.</text>
</comment>
<evidence type="ECO:0000313" key="3">
    <source>
        <dbReference type="Proteomes" id="UP000317646"/>
    </source>
</evidence>
<keyword evidence="3" id="KW-1185">Reference proteome</keyword>
<dbReference type="RefSeq" id="WP_140465849.1">
    <property type="nucleotide sequence ID" value="NZ_RCYZ01000002.1"/>
</dbReference>
<dbReference type="CDD" id="cd11297">
    <property type="entry name" value="PIN_LabA-like_N_1"/>
    <property type="match status" value="1"/>
</dbReference>
<dbReference type="PANTHER" id="PTHR35811">
    <property type="entry name" value="SLR1870 PROTEIN"/>
    <property type="match status" value="1"/>
</dbReference>
<accession>A0A502H2H3</accession>
<protein>
    <submittedName>
        <fullName evidence="2">NYN domain-containing protein</fullName>
    </submittedName>
</protein>
<proteinExistence type="predicted"/>
<dbReference type="EMBL" id="RCYZ01000002">
    <property type="protein sequence ID" value="TPG67540.1"/>
    <property type="molecule type" value="Genomic_DNA"/>
</dbReference>
<sequence length="322" mass="35249">MANRAAPEGPSYAAVFVDFENVYYFLKNHFHDPPDLNDYVLALVRKLREDLATRGLDCLVLNAYADFERLATAPQGGLYLMGVSTRNVLGTHHKNAADMQLCIDAMEVLYTRPDIGTFVLVAGDRDYIPLLQHLRRQARQVLVAGFREATSGDLLQNLGPQHFLDARELLPPATLALLEARRRGRPAPEAAAPAPARAAGAAAVGAPAAPAPADAEAAPAFDPVRPLTGPDELRCLAFMVAELLRLSQHRPVNELWLTPFLRRLTDEFPALPEYERRDLLNGLRTAGALRIEKREGEQHPFSVIVLNPEHPDVRALAAAGAA</sequence>
<dbReference type="PANTHER" id="PTHR35811:SF1">
    <property type="entry name" value="HTH OST-TYPE DOMAIN-CONTAINING PROTEIN"/>
    <property type="match status" value="1"/>
</dbReference>
<gene>
    <name evidence="2" type="ORF">EAH73_07480</name>
</gene>
<reference evidence="2 3" key="1">
    <citation type="journal article" date="2019" name="Environ. Microbiol.">
        <title>Species interactions and distinct microbial communities in high Arctic permafrost affected cryosols are associated with the CH4 and CO2 gas fluxes.</title>
        <authorList>
            <person name="Altshuler I."/>
            <person name="Hamel J."/>
            <person name="Turney S."/>
            <person name="Magnuson E."/>
            <person name="Levesque R."/>
            <person name="Greer C."/>
            <person name="Whyte L.G."/>
        </authorList>
    </citation>
    <scope>NUCLEOTIDE SEQUENCE [LARGE SCALE GENOMIC DNA]</scope>
    <source>
        <strain evidence="2 3">S9.2P</strain>
    </source>
</reference>
<dbReference type="Gene3D" id="3.40.50.1010">
    <property type="entry name" value="5'-nuclease"/>
    <property type="match status" value="1"/>
</dbReference>
<dbReference type="InterPro" id="IPR021139">
    <property type="entry name" value="NYN"/>
</dbReference>
<dbReference type="Pfam" id="PF01936">
    <property type="entry name" value="NYN"/>
    <property type="match status" value="1"/>
</dbReference>
<evidence type="ECO:0000313" key="2">
    <source>
        <dbReference type="EMBL" id="TPG67540.1"/>
    </source>
</evidence>
<dbReference type="Proteomes" id="UP000317646">
    <property type="component" value="Unassembled WGS sequence"/>
</dbReference>
<organism evidence="2 3">
    <name type="scientific">Hymenobacter nivis</name>
    <dbReference type="NCBI Taxonomy" id="1850093"/>
    <lineage>
        <taxon>Bacteria</taxon>
        <taxon>Pseudomonadati</taxon>
        <taxon>Bacteroidota</taxon>
        <taxon>Cytophagia</taxon>
        <taxon>Cytophagales</taxon>
        <taxon>Hymenobacteraceae</taxon>
        <taxon>Hymenobacter</taxon>
    </lineage>
</organism>